<feature type="compositionally biased region" description="Basic and acidic residues" evidence="3">
    <location>
        <begin position="553"/>
        <end position="568"/>
    </location>
</feature>
<dbReference type="SUPFAM" id="SSF47473">
    <property type="entry name" value="EF-hand"/>
    <property type="match status" value="1"/>
</dbReference>
<dbReference type="InterPro" id="IPR018247">
    <property type="entry name" value="EF_Hand_1_Ca_BS"/>
</dbReference>
<feature type="domain" description="EF-hand" evidence="5">
    <location>
        <begin position="220"/>
        <end position="255"/>
    </location>
</feature>
<proteinExistence type="evidence at transcript level"/>
<feature type="compositionally biased region" description="Basic and acidic residues" evidence="3">
    <location>
        <begin position="405"/>
        <end position="418"/>
    </location>
</feature>
<dbReference type="EMBL" id="LR789660">
    <property type="protein sequence ID" value="CAB3265522.1"/>
    <property type="molecule type" value="mRNA"/>
</dbReference>
<dbReference type="CDD" id="cd00052">
    <property type="entry name" value="EH"/>
    <property type="match status" value="1"/>
</dbReference>
<feature type="compositionally biased region" description="Polar residues" evidence="3">
    <location>
        <begin position="420"/>
        <end position="433"/>
    </location>
</feature>
<name>A0A6F9DPZ5_9ASCI</name>
<dbReference type="InterPro" id="IPR002048">
    <property type="entry name" value="EF_hand_dom"/>
</dbReference>
<dbReference type="Gene3D" id="1.10.238.10">
    <property type="entry name" value="EF-hand"/>
    <property type="match status" value="1"/>
</dbReference>
<gene>
    <name evidence="6" type="primary">Reps1-002</name>
</gene>
<feature type="compositionally biased region" description="Polar residues" evidence="3">
    <location>
        <begin position="11"/>
        <end position="24"/>
    </location>
</feature>
<evidence type="ECO:0000256" key="2">
    <source>
        <dbReference type="SAM" id="Coils"/>
    </source>
</evidence>
<keyword evidence="1" id="KW-0106">Calcium</keyword>
<dbReference type="Pfam" id="PF12763">
    <property type="entry name" value="EH"/>
    <property type="match status" value="1"/>
</dbReference>
<evidence type="ECO:0000259" key="5">
    <source>
        <dbReference type="PROSITE" id="PS50222"/>
    </source>
</evidence>
<dbReference type="InterPro" id="IPR000261">
    <property type="entry name" value="EH_dom"/>
</dbReference>
<feature type="compositionally biased region" description="Low complexity" evidence="3">
    <location>
        <begin position="450"/>
        <end position="467"/>
    </location>
</feature>
<evidence type="ECO:0000256" key="3">
    <source>
        <dbReference type="SAM" id="MobiDB-lite"/>
    </source>
</evidence>
<dbReference type="PROSITE" id="PS50031">
    <property type="entry name" value="EH"/>
    <property type="match status" value="1"/>
</dbReference>
<sequence>METPKVKPLNKMTTPNPKSSQNGAESHKRGWLSFDDSPVHSQPANNNFQAGQSPWAAATEKQWTPFSEGASKQDAGRATKNTPGQQQRLTAQEIPPVTNTPIKPAQSVPSYHSTPTVNTSSNQHATIPKPALSESSIVSNQGSVPSYQTSDVGSRHRNASREEEGIHMEPHDGSNDFQDPWCITPEQREYYTKQFATMQADLEGKINGQSARNFFTKSKLPILELSHIWELSDMDQDGHLTLDEFCTAFHLVVARKNGYDLPSQLPQALVPTLIDITGDNMEKRVPDSNTTEGKNQQVLNHSITSPKGGDQKQEQWETFSDRTSSSTTLANFDQVLDSTTEHLHHPVAVRMTPSRHHEHWTRVGEADGEAAGSQSKTETLDEESTTSSPQTRSKVMTNPYGYLRNEPDSAGEDREIKPTRMSSSSDSTTNALDSASDKPYMRHKTKGRSHSNSSISSTTSSVATSERSSGDEDFHNSGVRSDPEHSDWSSRPLRPRSGSSSSLESGSVPPVTAPPPPVAAAPTPPPRPQVHPQPQHTASPIPKPRPVAAKTNSTDKPKPQLKEPEAPRVDGPTPPPRPQQAANESFADFSNFNQPNQADKPPTSTPPTKPVESNHQQEKTKPETVAIKEHVEKPVPAPRPQKEALKSNETSENESKDVESEKALHNKKAPVKPPRTRMLSADVCKPEPIITSLTVKSSDEAKIDAPPKQEANRQKMELQSAIRELKNRNTQLTRLNGDLQQQLKDVMEKRITVEMTIHQMRPFTQ</sequence>
<evidence type="ECO:0000256" key="1">
    <source>
        <dbReference type="ARBA" id="ARBA00022837"/>
    </source>
</evidence>
<dbReference type="GO" id="GO:0016197">
    <property type="term" value="P:endosomal transport"/>
    <property type="evidence" value="ECO:0007669"/>
    <property type="project" value="TreeGrafter"/>
</dbReference>
<dbReference type="GO" id="GO:0005509">
    <property type="term" value="F:calcium ion binding"/>
    <property type="evidence" value="ECO:0007669"/>
    <property type="project" value="InterPro"/>
</dbReference>
<dbReference type="PROSITE" id="PS50222">
    <property type="entry name" value="EF_HAND_2"/>
    <property type="match status" value="1"/>
</dbReference>
<keyword evidence="2" id="KW-0175">Coiled coil</keyword>
<feature type="compositionally biased region" description="Polar residues" evidence="3">
    <location>
        <begin position="39"/>
        <end position="52"/>
    </location>
</feature>
<dbReference type="GO" id="GO:0006897">
    <property type="term" value="P:endocytosis"/>
    <property type="evidence" value="ECO:0007669"/>
    <property type="project" value="TreeGrafter"/>
</dbReference>
<protein>
    <submittedName>
        <fullName evidence="6">RalBP1-associated Eps domain-containing protein 1-like</fullName>
    </submittedName>
</protein>
<feature type="compositionally biased region" description="Low complexity" evidence="3">
    <location>
        <begin position="489"/>
        <end position="510"/>
    </location>
</feature>
<dbReference type="AlphaFoldDB" id="A0A6F9DPZ5"/>
<feature type="compositionally biased region" description="Basic and acidic residues" evidence="3">
    <location>
        <begin position="159"/>
        <end position="174"/>
    </location>
</feature>
<feature type="compositionally biased region" description="Pro residues" evidence="3">
    <location>
        <begin position="511"/>
        <end position="531"/>
    </location>
</feature>
<feature type="compositionally biased region" description="Basic and acidic residues" evidence="3">
    <location>
        <begin position="468"/>
        <end position="488"/>
    </location>
</feature>
<feature type="region of interest" description="Disordered" evidence="3">
    <location>
        <begin position="365"/>
        <end position="683"/>
    </location>
</feature>
<feature type="compositionally biased region" description="Polar residues" evidence="3">
    <location>
        <begin position="97"/>
        <end position="125"/>
    </location>
</feature>
<dbReference type="InterPro" id="IPR011992">
    <property type="entry name" value="EF-hand-dom_pair"/>
</dbReference>
<evidence type="ECO:0000313" key="6">
    <source>
        <dbReference type="EMBL" id="CAB3265522.1"/>
    </source>
</evidence>
<feature type="compositionally biased region" description="Polar residues" evidence="3">
    <location>
        <begin position="580"/>
        <end position="597"/>
    </location>
</feature>
<feature type="coiled-coil region" evidence="2">
    <location>
        <begin position="708"/>
        <end position="749"/>
    </location>
</feature>
<feature type="region of interest" description="Disordered" evidence="3">
    <location>
        <begin position="1"/>
        <end position="178"/>
    </location>
</feature>
<feature type="compositionally biased region" description="Polar residues" evidence="3">
    <location>
        <begin position="79"/>
        <end position="90"/>
    </location>
</feature>
<feature type="compositionally biased region" description="Basic and acidic residues" evidence="3">
    <location>
        <begin position="615"/>
        <end position="633"/>
    </location>
</feature>
<dbReference type="GO" id="GO:0005737">
    <property type="term" value="C:cytoplasm"/>
    <property type="evidence" value="ECO:0007669"/>
    <property type="project" value="TreeGrafter"/>
</dbReference>
<accession>A0A6F9DPZ5</accession>
<feature type="compositionally biased region" description="Polar residues" evidence="3">
    <location>
        <begin position="287"/>
        <end position="305"/>
    </location>
</feature>
<reference evidence="6" key="1">
    <citation type="submission" date="2020-04" db="EMBL/GenBank/DDBJ databases">
        <authorList>
            <person name="Neveu A P."/>
        </authorList>
    </citation>
    <scope>NUCLEOTIDE SEQUENCE</scope>
    <source>
        <tissue evidence="6">Whole embryo</tissue>
    </source>
</reference>
<dbReference type="SMART" id="SM00027">
    <property type="entry name" value="EH"/>
    <property type="match status" value="1"/>
</dbReference>
<evidence type="ECO:0000259" key="4">
    <source>
        <dbReference type="PROSITE" id="PS50031"/>
    </source>
</evidence>
<organism evidence="6">
    <name type="scientific">Phallusia mammillata</name>
    <dbReference type="NCBI Taxonomy" id="59560"/>
    <lineage>
        <taxon>Eukaryota</taxon>
        <taxon>Metazoa</taxon>
        <taxon>Chordata</taxon>
        <taxon>Tunicata</taxon>
        <taxon>Ascidiacea</taxon>
        <taxon>Phlebobranchia</taxon>
        <taxon>Ascidiidae</taxon>
        <taxon>Phallusia</taxon>
    </lineage>
</organism>
<dbReference type="PANTHER" id="PTHR11216:SF174">
    <property type="entry name" value="GH06923P"/>
    <property type="match status" value="1"/>
</dbReference>
<dbReference type="PANTHER" id="PTHR11216">
    <property type="entry name" value="EH DOMAIN"/>
    <property type="match status" value="1"/>
</dbReference>
<dbReference type="PROSITE" id="PS00018">
    <property type="entry name" value="EF_HAND_1"/>
    <property type="match status" value="1"/>
</dbReference>
<feature type="compositionally biased region" description="Polar residues" evidence="3">
    <location>
        <begin position="133"/>
        <end position="152"/>
    </location>
</feature>
<feature type="compositionally biased region" description="Basic and acidic residues" evidence="3">
    <location>
        <begin position="653"/>
        <end position="664"/>
    </location>
</feature>
<feature type="region of interest" description="Disordered" evidence="3">
    <location>
        <begin position="281"/>
        <end position="313"/>
    </location>
</feature>
<dbReference type="GO" id="GO:0005886">
    <property type="term" value="C:plasma membrane"/>
    <property type="evidence" value="ECO:0007669"/>
    <property type="project" value="TreeGrafter"/>
</dbReference>
<feature type="domain" description="EH" evidence="4">
    <location>
        <begin position="187"/>
        <end position="272"/>
    </location>
</feature>